<reference evidence="1 2" key="1">
    <citation type="submission" date="2017-07" db="EMBL/GenBank/DDBJ databases">
        <title>Phylogenetic study on the rhizospheric bacterium Ochrobactrum sp. A44.</title>
        <authorList>
            <person name="Krzyzanowska D.M."/>
            <person name="Ossowicki A."/>
            <person name="Rajewska M."/>
            <person name="Maciag T."/>
            <person name="Kaczynski Z."/>
            <person name="Czerwicka M."/>
            <person name="Jafra S."/>
        </authorList>
    </citation>
    <scope>NUCLEOTIDE SEQUENCE [LARGE SCALE GENOMIC DNA]</scope>
    <source>
        <strain evidence="1 2">DSM 7216</strain>
    </source>
</reference>
<accession>A0A256FZ07</accession>
<protein>
    <submittedName>
        <fullName evidence="1">Uncharacterized protein</fullName>
    </submittedName>
</protein>
<proteinExistence type="predicted"/>
<organism evidence="1 2">
    <name type="scientific">Brucella thiophenivorans</name>
    <dbReference type="NCBI Taxonomy" id="571255"/>
    <lineage>
        <taxon>Bacteria</taxon>
        <taxon>Pseudomonadati</taxon>
        <taxon>Pseudomonadota</taxon>
        <taxon>Alphaproteobacteria</taxon>
        <taxon>Hyphomicrobiales</taxon>
        <taxon>Brucellaceae</taxon>
        <taxon>Brucella/Ochrobactrum group</taxon>
        <taxon>Brucella</taxon>
    </lineage>
</organism>
<sequence>MIWTGKIGALIIYLKAHLFRKQFHISGCALVFEPKKRISGNLS</sequence>
<evidence type="ECO:0000313" key="2">
    <source>
        <dbReference type="Proteomes" id="UP000215590"/>
    </source>
</evidence>
<comment type="caution">
    <text evidence="1">The sequence shown here is derived from an EMBL/GenBank/DDBJ whole genome shotgun (WGS) entry which is preliminary data.</text>
</comment>
<name>A0A256FZ07_9HYPH</name>
<gene>
    <name evidence="1" type="ORF">CEV31_1089</name>
</gene>
<keyword evidence="2" id="KW-1185">Reference proteome</keyword>
<evidence type="ECO:0000313" key="1">
    <source>
        <dbReference type="EMBL" id="OYR19671.1"/>
    </source>
</evidence>
<dbReference type="Proteomes" id="UP000215590">
    <property type="component" value="Unassembled WGS sequence"/>
</dbReference>
<dbReference type="AlphaFoldDB" id="A0A256FZ07"/>
<dbReference type="EMBL" id="NNRJ01000015">
    <property type="protein sequence ID" value="OYR19671.1"/>
    <property type="molecule type" value="Genomic_DNA"/>
</dbReference>